<dbReference type="Gene3D" id="3.30.420.10">
    <property type="entry name" value="Ribonuclease H-like superfamily/Ribonuclease H"/>
    <property type="match status" value="1"/>
</dbReference>
<proteinExistence type="predicted"/>
<dbReference type="SUPFAM" id="SSF53098">
    <property type="entry name" value="Ribonuclease H-like"/>
    <property type="match status" value="1"/>
</dbReference>
<evidence type="ECO:0000313" key="2">
    <source>
        <dbReference type="EMBL" id="VEG12198.1"/>
    </source>
</evidence>
<dbReference type="KEGG" id="mcun:NCTC10297_00114"/>
<dbReference type="Pfam" id="PF00665">
    <property type="entry name" value="rve"/>
    <property type="match status" value="1"/>
</dbReference>
<dbReference type="GO" id="GO:0015074">
    <property type="term" value="P:DNA integration"/>
    <property type="evidence" value="ECO:0007669"/>
    <property type="project" value="InterPro"/>
</dbReference>
<accession>A0A3S4RJR4</accession>
<dbReference type="GO" id="GO:0003676">
    <property type="term" value="F:nucleic acid binding"/>
    <property type="evidence" value="ECO:0007669"/>
    <property type="project" value="InterPro"/>
</dbReference>
<dbReference type="NCBIfam" id="NF033516">
    <property type="entry name" value="transpos_IS3"/>
    <property type="match status" value="1"/>
</dbReference>
<dbReference type="PANTHER" id="PTHR46889:SF4">
    <property type="entry name" value="TRANSPOSASE INSO FOR INSERTION SEQUENCE ELEMENT IS911B-RELATED"/>
    <property type="match status" value="1"/>
</dbReference>
<organism evidence="2 3">
    <name type="scientific">Moraxella cuniculi</name>
    <dbReference type="NCBI Taxonomy" id="34061"/>
    <lineage>
        <taxon>Bacteria</taxon>
        <taxon>Pseudomonadati</taxon>
        <taxon>Pseudomonadota</taxon>
        <taxon>Gammaproteobacteria</taxon>
        <taxon>Moraxellales</taxon>
        <taxon>Moraxellaceae</taxon>
        <taxon>Moraxella</taxon>
    </lineage>
</organism>
<dbReference type="InterPro" id="IPR001584">
    <property type="entry name" value="Integrase_cat-core"/>
</dbReference>
<dbReference type="InterPro" id="IPR048020">
    <property type="entry name" value="Transpos_IS3"/>
</dbReference>
<protein>
    <submittedName>
        <fullName evidence="2">Integrase core domain</fullName>
    </submittedName>
</protein>
<gene>
    <name evidence="2" type="ORF">NCTC10297_00114</name>
</gene>
<feature type="domain" description="Integrase catalytic" evidence="1">
    <location>
        <begin position="100"/>
        <end position="272"/>
    </location>
</feature>
<dbReference type="EMBL" id="LR134343">
    <property type="protein sequence ID" value="VEG12198.1"/>
    <property type="molecule type" value="Genomic_DNA"/>
</dbReference>
<dbReference type="Proteomes" id="UP000274100">
    <property type="component" value="Chromosome"/>
</dbReference>
<dbReference type="AlphaFoldDB" id="A0A3S4RJR4"/>
<dbReference type="Pfam" id="PF13276">
    <property type="entry name" value="HTH_21"/>
    <property type="match status" value="1"/>
</dbReference>
<dbReference type="InterPro" id="IPR050900">
    <property type="entry name" value="Transposase_IS3/IS150/IS904"/>
</dbReference>
<evidence type="ECO:0000313" key="3">
    <source>
        <dbReference type="Proteomes" id="UP000274100"/>
    </source>
</evidence>
<dbReference type="InterPro" id="IPR025948">
    <property type="entry name" value="HTH-like_dom"/>
</dbReference>
<dbReference type="PROSITE" id="PS50994">
    <property type="entry name" value="INTEGRASE"/>
    <property type="match status" value="1"/>
</dbReference>
<evidence type="ECO:0000259" key="1">
    <source>
        <dbReference type="PROSITE" id="PS50994"/>
    </source>
</evidence>
<name>A0A3S4RJR4_9GAMM</name>
<dbReference type="Pfam" id="PF13333">
    <property type="entry name" value="rve_2"/>
    <property type="match status" value="1"/>
</dbReference>
<dbReference type="InterPro" id="IPR036397">
    <property type="entry name" value="RNaseH_sf"/>
</dbReference>
<dbReference type="PANTHER" id="PTHR46889">
    <property type="entry name" value="TRANSPOSASE INSF FOR INSERTION SEQUENCE IS3B-RELATED"/>
    <property type="match status" value="1"/>
</dbReference>
<sequence>MFYYHIRQSTKPDKDQFLKERINHIYHKHKGRYGYRRITLELNHQLNNQGLVINHKRVQRLMQAMGLKSKIRQRKYKAYSSYQGEHQDKIKDNVLQRDFKATRPNQKWSTDVTEFKVQDEAQNGIITEKKLYLSPIIDLFNGEIVSYALNERPTYDLVNEMLSNALSKLRPNETPIIHSDRGIHYQQYHYQQTLKEQGLIQSMSRKGNCLDNAVIESFFGTLKQEIFYEQTTFTSINELKTTIDEYVHYYNYDRIKTKLKGLSPVRYRSLVLGQTT</sequence>
<reference evidence="2 3" key="1">
    <citation type="submission" date="2018-12" db="EMBL/GenBank/DDBJ databases">
        <authorList>
            <consortium name="Pathogen Informatics"/>
        </authorList>
    </citation>
    <scope>NUCLEOTIDE SEQUENCE [LARGE SCALE GENOMIC DNA]</scope>
    <source>
        <strain evidence="2 3">NCTC10297</strain>
    </source>
</reference>
<dbReference type="InterPro" id="IPR012337">
    <property type="entry name" value="RNaseH-like_sf"/>
</dbReference>